<dbReference type="Pfam" id="PF00398">
    <property type="entry name" value="RrnaAD"/>
    <property type="match status" value="1"/>
</dbReference>
<name>A0A1B7KR36_PARTM</name>
<dbReference type="InterPro" id="IPR029063">
    <property type="entry name" value="SAM-dependent_MTases_sf"/>
</dbReference>
<sequence>MKKQNKRNRKTRKYIEWPNFSGQHLLHNKRIINDLIQMANLTPNGTVLDLGAGKGALTFPVAEKAGKVIAVEYDPRFVEILKKKAEAYPNIKVIQQDILKLHLPKEPFIVVAGIPYAITTPIMKMLLHQPANSLQRAVLVMEKGAAKRFTSYPITNPLILKWRMWFDLGYVREISRENFSPPPKVDSAILIIRRKKKPSIPYKYHDSFLGLAEYALKYPQLPLYEALKGVFTPPPITRLVRNLGVNRNIAICLLNEIQWGIVFHTMAQYVQRPYWPKAKKHKNN</sequence>
<gene>
    <name evidence="10" type="ORF">A7K69_10470</name>
</gene>
<evidence type="ECO:0000256" key="5">
    <source>
        <dbReference type="ARBA" id="ARBA00022884"/>
    </source>
</evidence>
<dbReference type="GO" id="GO:0003723">
    <property type="term" value="F:RNA binding"/>
    <property type="evidence" value="ECO:0007669"/>
    <property type="project" value="UniProtKB-UniRule"/>
</dbReference>
<dbReference type="SUPFAM" id="SSF53335">
    <property type="entry name" value="S-adenosyl-L-methionine-dependent methyltransferases"/>
    <property type="match status" value="1"/>
</dbReference>
<keyword evidence="4 8" id="KW-0949">S-adenosyl-L-methionine</keyword>
<keyword evidence="3 8" id="KW-0808">Transferase</keyword>
<evidence type="ECO:0000256" key="8">
    <source>
        <dbReference type="PROSITE-ProRule" id="PRU01026"/>
    </source>
</evidence>
<reference evidence="11" key="1">
    <citation type="submission" date="2016-05" db="EMBL/GenBank/DDBJ databases">
        <authorList>
            <person name="Wang W."/>
            <person name="Zhu L."/>
        </authorList>
    </citation>
    <scope>NUCLEOTIDE SEQUENCE [LARGE SCALE GENOMIC DNA]</scope>
    <source>
        <strain evidence="11">W-2</strain>
    </source>
</reference>
<dbReference type="PANTHER" id="PTHR11727">
    <property type="entry name" value="DIMETHYLADENOSINE TRANSFERASE"/>
    <property type="match status" value="1"/>
</dbReference>
<dbReference type="PROSITE" id="PS01131">
    <property type="entry name" value="RRNA_A_DIMETH"/>
    <property type="match status" value="1"/>
</dbReference>
<dbReference type="InterPro" id="IPR001737">
    <property type="entry name" value="KsgA/Erm"/>
</dbReference>
<organism evidence="10 11">
    <name type="scientific">Parageobacillus thermoglucosidasius</name>
    <name type="common">Geobacillus thermoglucosidasius</name>
    <dbReference type="NCBI Taxonomy" id="1426"/>
    <lineage>
        <taxon>Bacteria</taxon>
        <taxon>Bacillati</taxon>
        <taxon>Bacillota</taxon>
        <taxon>Bacilli</taxon>
        <taxon>Bacillales</taxon>
        <taxon>Anoxybacillaceae</taxon>
        <taxon>Parageobacillus</taxon>
    </lineage>
</organism>
<evidence type="ECO:0000256" key="6">
    <source>
        <dbReference type="ARBA" id="ARBA00029941"/>
    </source>
</evidence>
<dbReference type="InterPro" id="IPR023165">
    <property type="entry name" value="rRNA_Ade_diMease-like_C"/>
</dbReference>
<evidence type="ECO:0000313" key="11">
    <source>
        <dbReference type="Proteomes" id="UP000078290"/>
    </source>
</evidence>
<dbReference type="NCBIfam" id="NF000499">
    <property type="entry name" value="Erm23S_rRNA_broad"/>
    <property type="match status" value="1"/>
</dbReference>
<proteinExistence type="inferred from homology"/>
<evidence type="ECO:0000256" key="2">
    <source>
        <dbReference type="ARBA" id="ARBA00022603"/>
    </source>
</evidence>
<evidence type="ECO:0000259" key="9">
    <source>
        <dbReference type="SMART" id="SM00650"/>
    </source>
</evidence>
<evidence type="ECO:0000256" key="3">
    <source>
        <dbReference type="ARBA" id="ARBA00022679"/>
    </source>
</evidence>
<feature type="binding site" evidence="8">
    <location>
        <position position="97"/>
    </location>
    <ligand>
        <name>S-adenosyl-L-methionine</name>
        <dbReference type="ChEBI" id="CHEBI:59789"/>
    </ligand>
</feature>
<dbReference type="CDD" id="cd02440">
    <property type="entry name" value="AdoMet_MTases"/>
    <property type="match status" value="1"/>
</dbReference>
<keyword evidence="2 8" id="KW-0489">Methyltransferase</keyword>
<evidence type="ECO:0000313" key="10">
    <source>
        <dbReference type="EMBL" id="OAT72531.1"/>
    </source>
</evidence>
<dbReference type="Proteomes" id="UP000078290">
    <property type="component" value="Unassembled WGS sequence"/>
</dbReference>
<comment type="similarity">
    <text evidence="8">Belongs to the class I-like SAM-binding methyltransferase superfamily. rRNA adenine N(6)-methyltransferase family.</text>
</comment>
<dbReference type="Gene3D" id="3.40.50.150">
    <property type="entry name" value="Vaccinia Virus protein VP39"/>
    <property type="match status" value="1"/>
</dbReference>
<feature type="binding site" evidence="8">
    <location>
        <position position="24"/>
    </location>
    <ligand>
        <name>S-adenosyl-L-methionine</name>
        <dbReference type="ChEBI" id="CHEBI:59789"/>
    </ligand>
</feature>
<keyword evidence="5 8" id="KW-0694">RNA-binding</keyword>
<dbReference type="InterPro" id="IPR020598">
    <property type="entry name" value="rRNA_Ade_methylase_Trfase_N"/>
</dbReference>
<dbReference type="PANTHER" id="PTHR11727:SF7">
    <property type="entry name" value="DIMETHYLADENOSINE TRANSFERASE-RELATED"/>
    <property type="match status" value="1"/>
</dbReference>
<evidence type="ECO:0000256" key="1">
    <source>
        <dbReference type="ARBA" id="ARBA00016505"/>
    </source>
</evidence>
<evidence type="ECO:0000256" key="4">
    <source>
        <dbReference type="ARBA" id="ARBA00022691"/>
    </source>
</evidence>
<dbReference type="PROSITE" id="PS51689">
    <property type="entry name" value="SAM_RNA_A_N6_MT"/>
    <property type="match status" value="1"/>
</dbReference>
<dbReference type="InterPro" id="IPR020596">
    <property type="entry name" value="rRNA_Ade_Mease_Trfase_CS"/>
</dbReference>
<dbReference type="OrthoDB" id="9786598at2"/>
<accession>A0A1B7KR36</accession>
<protein>
    <recommendedName>
        <fullName evidence="1">rRNA adenine N-6-methyltransferase</fullName>
    </recommendedName>
    <alternativeName>
        <fullName evidence="7">Erythromycin resistance protein</fullName>
    </alternativeName>
    <alternativeName>
        <fullName evidence="6">Macrolide-lincosamide-streptogramin B resistance protein</fullName>
    </alternativeName>
</protein>
<feature type="domain" description="Ribosomal RNA adenine methylase transferase N-terminal" evidence="9">
    <location>
        <begin position="31"/>
        <end position="196"/>
    </location>
</feature>
<feature type="binding site" evidence="8">
    <location>
        <position position="72"/>
    </location>
    <ligand>
        <name>S-adenosyl-L-methionine</name>
        <dbReference type="ChEBI" id="CHEBI:59789"/>
    </ligand>
</feature>
<dbReference type="Gene3D" id="1.10.8.100">
    <property type="entry name" value="Ribosomal RNA adenine dimethylase-like, domain 2"/>
    <property type="match status" value="1"/>
</dbReference>
<dbReference type="EMBL" id="LXMA01000034">
    <property type="protein sequence ID" value="OAT72531.1"/>
    <property type="molecule type" value="Genomic_DNA"/>
</dbReference>
<comment type="caution">
    <text evidence="10">The sequence shown here is derived from an EMBL/GenBank/DDBJ whole genome shotgun (WGS) entry which is preliminary data.</text>
</comment>
<evidence type="ECO:0000256" key="7">
    <source>
        <dbReference type="ARBA" id="ARBA00030809"/>
    </source>
</evidence>
<comment type="caution">
    <text evidence="8">Lacks conserved residue(s) required for the propagation of feature annotation.</text>
</comment>
<dbReference type="GO" id="GO:0000179">
    <property type="term" value="F:rRNA (adenine-N6,N6-)-dimethyltransferase activity"/>
    <property type="evidence" value="ECO:0007669"/>
    <property type="project" value="UniProtKB-UniRule"/>
</dbReference>
<dbReference type="AlphaFoldDB" id="A0A1B7KR36"/>
<feature type="binding site" evidence="8">
    <location>
        <position position="26"/>
    </location>
    <ligand>
        <name>S-adenosyl-L-methionine</name>
        <dbReference type="ChEBI" id="CHEBI:59789"/>
    </ligand>
</feature>
<dbReference type="SMART" id="SM00650">
    <property type="entry name" value="rADc"/>
    <property type="match status" value="1"/>
</dbReference>
<feature type="binding site" evidence="8">
    <location>
        <position position="51"/>
    </location>
    <ligand>
        <name>S-adenosyl-L-methionine</name>
        <dbReference type="ChEBI" id="CHEBI:59789"/>
    </ligand>
</feature>
<dbReference type="RefSeq" id="WP_064552314.1">
    <property type="nucleotide sequence ID" value="NZ_LXMA01000034.1"/>
</dbReference>